<comment type="caution">
    <text evidence="2">The sequence shown here is derived from an EMBL/GenBank/DDBJ whole genome shotgun (WGS) entry which is preliminary data.</text>
</comment>
<dbReference type="AlphaFoldDB" id="A0AAV7BX38"/>
<reference evidence="2" key="1">
    <citation type="thesis" date="2020" institute="ProQuest LLC" country="789 East Eisenhower Parkway, Ann Arbor, MI, USA">
        <title>Comparative Genomics and Chromosome Evolution.</title>
        <authorList>
            <person name="Mudd A.B."/>
        </authorList>
    </citation>
    <scope>NUCLEOTIDE SEQUENCE</scope>
    <source>
        <strain evidence="2">237g6f4</strain>
        <tissue evidence="2">Blood</tissue>
    </source>
</reference>
<dbReference type="Proteomes" id="UP000824782">
    <property type="component" value="Unassembled WGS sequence"/>
</dbReference>
<feature type="transmembrane region" description="Helical" evidence="1">
    <location>
        <begin position="21"/>
        <end position="44"/>
    </location>
</feature>
<keyword evidence="1" id="KW-0472">Membrane</keyword>
<protein>
    <submittedName>
        <fullName evidence="2">Uncharacterized protein</fullName>
    </submittedName>
</protein>
<keyword evidence="1" id="KW-0812">Transmembrane</keyword>
<dbReference type="EMBL" id="WNYA01000004">
    <property type="protein sequence ID" value="KAG8576847.1"/>
    <property type="molecule type" value="Genomic_DNA"/>
</dbReference>
<keyword evidence="1" id="KW-1133">Transmembrane helix</keyword>
<accession>A0AAV7BX38</accession>
<gene>
    <name evidence="2" type="ORF">GDO81_009998</name>
</gene>
<proteinExistence type="predicted"/>
<name>A0AAV7BX38_ENGPU</name>
<evidence type="ECO:0000313" key="3">
    <source>
        <dbReference type="Proteomes" id="UP000824782"/>
    </source>
</evidence>
<evidence type="ECO:0000256" key="1">
    <source>
        <dbReference type="SAM" id="Phobius"/>
    </source>
</evidence>
<sequence>MCRFIVPCNLLSSTSYKPSMLLCLMARTLVTTISTLPLMILLVLKLPLSAYCNQGDPLISITTPRITKSPFTTSVEIFTILSSTPAVTIQETPYTEQDFVTQTTQTPGNTPVSPVNDHTAPEGTHYPGIQLLTQTLLPKNTVRTMAEHTTVLTRTTETVMQDTSYSATGEQSTANTITTPVQTADSPDTPAKNWEKSKTIAIGAGTVVVIIFFCGLVFLVICYRRRYSRETCSRYKQNVPMDVQICNPEKNSASELSHEESEEVTFL</sequence>
<evidence type="ECO:0000313" key="2">
    <source>
        <dbReference type="EMBL" id="KAG8576847.1"/>
    </source>
</evidence>
<organism evidence="2 3">
    <name type="scientific">Engystomops pustulosus</name>
    <name type="common">Tungara frog</name>
    <name type="synonym">Physalaemus pustulosus</name>
    <dbReference type="NCBI Taxonomy" id="76066"/>
    <lineage>
        <taxon>Eukaryota</taxon>
        <taxon>Metazoa</taxon>
        <taxon>Chordata</taxon>
        <taxon>Craniata</taxon>
        <taxon>Vertebrata</taxon>
        <taxon>Euteleostomi</taxon>
        <taxon>Amphibia</taxon>
        <taxon>Batrachia</taxon>
        <taxon>Anura</taxon>
        <taxon>Neobatrachia</taxon>
        <taxon>Hyloidea</taxon>
        <taxon>Leptodactylidae</taxon>
        <taxon>Leiuperinae</taxon>
        <taxon>Engystomops</taxon>
    </lineage>
</organism>
<feature type="transmembrane region" description="Helical" evidence="1">
    <location>
        <begin position="200"/>
        <end position="223"/>
    </location>
</feature>
<keyword evidence="3" id="KW-1185">Reference proteome</keyword>